<dbReference type="SUPFAM" id="SSF56574">
    <property type="entry name" value="Serpins"/>
    <property type="match status" value="1"/>
</dbReference>
<dbReference type="Gene3D" id="3.30.497.10">
    <property type="entry name" value="Antithrombin, subunit I, domain 2"/>
    <property type="match status" value="1"/>
</dbReference>
<evidence type="ECO:0000313" key="3">
    <source>
        <dbReference type="EMBL" id="CAF1591901.1"/>
    </source>
</evidence>
<dbReference type="AlphaFoldDB" id="A0A816A5W0"/>
<evidence type="ECO:0000256" key="1">
    <source>
        <dbReference type="ARBA" id="ARBA00009500"/>
    </source>
</evidence>
<name>A0A816A5W0_9BILA</name>
<dbReference type="InterPro" id="IPR000215">
    <property type="entry name" value="Serpin_fam"/>
</dbReference>
<reference evidence="3" key="1">
    <citation type="submission" date="2021-02" db="EMBL/GenBank/DDBJ databases">
        <authorList>
            <person name="Nowell W R."/>
        </authorList>
    </citation>
    <scope>NUCLEOTIDE SEQUENCE</scope>
</reference>
<dbReference type="EMBL" id="CAJNOQ010033851">
    <property type="protein sequence ID" value="CAF1591901.1"/>
    <property type="molecule type" value="Genomic_DNA"/>
</dbReference>
<evidence type="ECO:0000313" key="5">
    <source>
        <dbReference type="Proteomes" id="UP000663829"/>
    </source>
</evidence>
<dbReference type="GO" id="GO:0005615">
    <property type="term" value="C:extracellular space"/>
    <property type="evidence" value="ECO:0007669"/>
    <property type="project" value="InterPro"/>
</dbReference>
<dbReference type="InterPro" id="IPR042178">
    <property type="entry name" value="Serpin_sf_1"/>
</dbReference>
<evidence type="ECO:0000313" key="4">
    <source>
        <dbReference type="EMBL" id="CAF4464534.1"/>
    </source>
</evidence>
<keyword evidence="5" id="KW-1185">Reference proteome</keyword>
<comment type="similarity">
    <text evidence="1">Belongs to the serpin family.</text>
</comment>
<sequence>MAQQNLKRKFEHVTFSPSINFEEFGLKFYQTIRKNNEQNTNIFLSPLSVALAMSMCANGAETKTLEQMLQTLHYSSLNELNQTVGQIMKSIILPTSENDHQQLKLKLANRLYGQQNYKLNDQYLSLLKQHYLTDIKLVDFENSLSSSTNTIVQEINQWVEKQTNHLIRNLLSSNDINRDTRLILINCIYFKGILTESISKIVIRK</sequence>
<organism evidence="3 5">
    <name type="scientific">Didymodactylos carnosus</name>
    <dbReference type="NCBI Taxonomy" id="1234261"/>
    <lineage>
        <taxon>Eukaryota</taxon>
        <taxon>Metazoa</taxon>
        <taxon>Spiralia</taxon>
        <taxon>Gnathifera</taxon>
        <taxon>Rotifera</taxon>
        <taxon>Eurotatoria</taxon>
        <taxon>Bdelloidea</taxon>
        <taxon>Philodinida</taxon>
        <taxon>Philodinidae</taxon>
        <taxon>Didymodactylos</taxon>
    </lineage>
</organism>
<gene>
    <name evidence="3" type="ORF">GPM918_LOCUS41825</name>
    <name evidence="4" type="ORF">SRO942_LOCUS42943</name>
</gene>
<proteinExistence type="inferred from homology"/>
<dbReference type="Pfam" id="PF00079">
    <property type="entry name" value="Serpin"/>
    <property type="match status" value="1"/>
</dbReference>
<comment type="caution">
    <text evidence="3">The sequence shown here is derived from an EMBL/GenBank/DDBJ whole genome shotgun (WGS) entry which is preliminary data.</text>
</comment>
<accession>A0A816A5W0</accession>
<dbReference type="PANTHER" id="PTHR11461:SF211">
    <property type="entry name" value="GH10112P-RELATED"/>
    <property type="match status" value="1"/>
</dbReference>
<dbReference type="OrthoDB" id="671595at2759"/>
<dbReference type="GO" id="GO:0004867">
    <property type="term" value="F:serine-type endopeptidase inhibitor activity"/>
    <property type="evidence" value="ECO:0007669"/>
    <property type="project" value="InterPro"/>
</dbReference>
<dbReference type="InterPro" id="IPR036186">
    <property type="entry name" value="Serpin_sf"/>
</dbReference>
<feature type="domain" description="Serpin" evidence="2">
    <location>
        <begin position="22"/>
        <end position="196"/>
    </location>
</feature>
<dbReference type="PANTHER" id="PTHR11461">
    <property type="entry name" value="SERINE PROTEASE INHIBITOR, SERPIN"/>
    <property type="match status" value="1"/>
</dbReference>
<evidence type="ECO:0000259" key="2">
    <source>
        <dbReference type="Pfam" id="PF00079"/>
    </source>
</evidence>
<dbReference type="EMBL" id="CAJOBC010100029">
    <property type="protein sequence ID" value="CAF4464534.1"/>
    <property type="molecule type" value="Genomic_DNA"/>
</dbReference>
<dbReference type="Proteomes" id="UP000663829">
    <property type="component" value="Unassembled WGS sequence"/>
</dbReference>
<protein>
    <recommendedName>
        <fullName evidence="2">Serpin domain-containing protein</fullName>
    </recommendedName>
</protein>
<dbReference type="Proteomes" id="UP000681722">
    <property type="component" value="Unassembled WGS sequence"/>
</dbReference>
<dbReference type="InterPro" id="IPR023796">
    <property type="entry name" value="Serpin_dom"/>
</dbReference>